<feature type="region of interest" description="Disordered" evidence="6">
    <location>
        <begin position="191"/>
        <end position="213"/>
    </location>
</feature>
<evidence type="ECO:0000256" key="5">
    <source>
        <dbReference type="ARBA" id="ARBA00022490"/>
    </source>
</evidence>
<comment type="similarity">
    <text evidence="2">Belongs to the Rab3-GAP catalytic subunit family.</text>
</comment>
<dbReference type="Pfam" id="PF13890">
    <property type="entry name" value="Rab3-GTPase_cat"/>
    <property type="match status" value="1"/>
</dbReference>
<dbReference type="InterPro" id="IPR045700">
    <property type="entry name" value="Rab3GAP1"/>
</dbReference>
<proteinExistence type="inferred from homology"/>
<accession>A0A3M7L4C7</accession>
<dbReference type="SUPFAM" id="SSF82199">
    <property type="entry name" value="SET domain"/>
    <property type="match status" value="1"/>
</dbReference>
<keyword evidence="5" id="KW-0963">Cytoplasm</keyword>
<dbReference type="Gene3D" id="3.90.1410.10">
    <property type="entry name" value="set domain protein methyltransferase, domain 1"/>
    <property type="match status" value="1"/>
</dbReference>
<dbReference type="GO" id="GO:0005096">
    <property type="term" value="F:GTPase activator activity"/>
    <property type="evidence" value="ECO:0007669"/>
    <property type="project" value="UniProtKB-KW"/>
</dbReference>
<protein>
    <recommendedName>
        <fullName evidence="3">Rab3 GTPase-activating protein catalytic subunit</fullName>
    </recommendedName>
</protein>
<dbReference type="GO" id="GO:0005737">
    <property type="term" value="C:cytoplasm"/>
    <property type="evidence" value="ECO:0007669"/>
    <property type="project" value="UniProtKB-SubCell"/>
</dbReference>
<dbReference type="InterPro" id="IPR046341">
    <property type="entry name" value="SET_dom_sf"/>
</dbReference>
<feature type="compositionally biased region" description="Basic and acidic residues" evidence="6">
    <location>
        <begin position="492"/>
        <end position="502"/>
    </location>
</feature>
<evidence type="ECO:0000256" key="3">
    <source>
        <dbReference type="ARBA" id="ARBA00015817"/>
    </source>
</evidence>
<feature type="domain" description="Rab3GAP catalytic subunit conserved" evidence="7">
    <location>
        <begin position="509"/>
        <end position="648"/>
    </location>
</feature>
<evidence type="ECO:0000313" key="9">
    <source>
        <dbReference type="Proteomes" id="UP000279271"/>
    </source>
</evidence>
<keyword evidence="4" id="KW-0343">GTPase activation</keyword>
<dbReference type="EMBL" id="QOKY01000126">
    <property type="protein sequence ID" value="RMZ57588.1"/>
    <property type="molecule type" value="Genomic_DNA"/>
</dbReference>
<comment type="caution">
    <text evidence="8">The sequence shown here is derived from an EMBL/GenBank/DDBJ whole genome shotgun (WGS) entry which is preliminary data.</text>
</comment>
<gene>
    <name evidence="8" type="ORF">APUTEX25_001788</name>
</gene>
<name>A0A3M7L4C7_AUXPR</name>
<dbReference type="PANTHER" id="PTHR21422">
    <property type="entry name" value="RAB3 GTPASE-ACTIVATING PROTEIN CATALYTIC SUBUNIT"/>
    <property type="match status" value="1"/>
</dbReference>
<dbReference type="InterPro" id="IPR026147">
    <property type="entry name" value="Rab3GAP1_conserved"/>
</dbReference>
<dbReference type="Proteomes" id="UP000279271">
    <property type="component" value="Unassembled WGS sequence"/>
</dbReference>
<feature type="compositionally biased region" description="Gly residues" evidence="6">
    <location>
        <begin position="435"/>
        <end position="446"/>
    </location>
</feature>
<feature type="compositionally biased region" description="Low complexity" evidence="6">
    <location>
        <begin position="481"/>
        <end position="491"/>
    </location>
</feature>
<evidence type="ECO:0000259" key="7">
    <source>
        <dbReference type="Pfam" id="PF13890"/>
    </source>
</evidence>
<dbReference type="CDD" id="cd10527">
    <property type="entry name" value="SET_LSMT"/>
    <property type="match status" value="1"/>
</dbReference>
<comment type="subcellular location">
    <subcellularLocation>
        <location evidence="1">Cytoplasm</location>
    </subcellularLocation>
</comment>
<evidence type="ECO:0000256" key="6">
    <source>
        <dbReference type="SAM" id="MobiDB-lite"/>
    </source>
</evidence>
<evidence type="ECO:0000313" key="8">
    <source>
        <dbReference type="EMBL" id="RMZ57588.1"/>
    </source>
</evidence>
<reference evidence="9" key="1">
    <citation type="journal article" date="2018" name="Algal Res.">
        <title>Characterization of plant carbon substrate utilization by Auxenochlorella protothecoides.</title>
        <authorList>
            <person name="Vogler B.W."/>
            <person name="Starkenburg S.R."/>
            <person name="Sudasinghe N."/>
            <person name="Schambach J.Y."/>
            <person name="Rollin J.A."/>
            <person name="Pattathil S."/>
            <person name="Barry A.N."/>
        </authorList>
    </citation>
    <scope>NUCLEOTIDE SEQUENCE [LARGE SCALE GENOMIC DNA]</scope>
    <source>
        <strain evidence="9">UTEX 25</strain>
    </source>
</reference>
<evidence type="ECO:0000256" key="1">
    <source>
        <dbReference type="ARBA" id="ARBA00004496"/>
    </source>
</evidence>
<dbReference type="PANTHER" id="PTHR21422:SF9">
    <property type="entry name" value="RAB3 GTPASE-ACTIVATING PROTEIN CATALYTIC SUBUNIT"/>
    <property type="match status" value="1"/>
</dbReference>
<sequence>MSDDDEGFLDFSVATPFERLVAKLTTSIQALLLKGKGMGGAPSPSSYLVIDHALPFRRDNYILSLIRGDPASAPLQDRASKLQDWFQVDSHLTLVPDSHSGRILDQEEASTLLSAGAIAGSNAACPLPLFVPVQDALRDGALGVDPGGAAHYESDSLHTSALPSALFYPGEQLRLFAARLDARDAPAAQSCRDAAEAGRDDEDGDGDGVGAPHGCDLLPRVSLQARASFPLASPPSHDPAPAAGPQLGAVLAAFFRPPRLPVRLDLDLVWRYADAGRAVAAATGRFDPASTAEWHLAALDPGTERDDGHRFSLAALHLRGARRVATAWNALLRTLRFEYLEHGAGGPGGGGASREGGPVDLGAALPHQHLQLFQLSVARLRDAEDGPACLARRASDGSETSASSLFLSAGEEGVADGDSGVVGLLDAGMAGTEVAGGGGASGGDEGAGSLDRGSEDDGLEDGSPAKSGSAKRDDAPVLQTRAHGSGSAAGRALERPGSDEASHTLAAVPRGVASILPGAYLLHHPDVPLAVPETQAAPPCTEEALLGAGPSSGQGEDGGGVRASHAALLASDMAAFKAANPAGACLADFVRWHSPKDWRPGGSLSARMAAPGNAWAAAWEGARACPAARQRPLHQPRREAERALHALETVLPEHFWRALLAVARSTALAVLQASEVAGMAPVAGQLERLRRQMEAADPDDFPAEDFRRVETLIATASSMLCTLGSLPQGLGAEAGPAGRRGAGRVAWDLTARALERALGDGAGRASDPGAARHAAAAPVQPGEREFLAACMSGGAADDAAAWPSAHRTEWLLCIGGGGGAQHRLHVESLAAELRVSSVLLARGSRRGSEQQRVNQLLERMRAGVRWASLPLWATSVAAAYRILPPEPAHCSASPQNHSVDPGFSKLDEHVGAFKAWLQQAGGEVSGVEFRPAHQEASGMAVYANASLGARQGWGQWAVQKLRLPFAPQPVSLAAFPLSLALTGQSVAARSPCLGAGMDSGAVDERDAVILYLAAQRRLGPASQLHPWLRLLPKTFTTTLFWKDEEVEWLAGTTLHRATLLRRMQLRESWKALTGLASRLAAEAGAPSPPTESDFLWAHAVFWSRAIAFPCPPEALPGGRSTTAGPSPQEGVVPGLDFCNHAMRPVARWTVYGAELDGAGGGRRHVHLVPGVAPPAPGAELCISYGDDKSNEELLFLYGFALPEASGLARLMLPLPLPAAAEDWTPRLHARVALLAARGLPPQVFLPRAALAGGGPGPLGAVPDAALRTLEVFVLDDAELARGLEAAERGDGAAGAEGAPGAEGPEACAATRARLERDPGLRLALTGALVGLLQLMVQGLETGDGCQTLEADAALSSTPTLMAGLSANQRAALMYRMEQKSLARDWLAHAKSLRAMAMEELRAQGAG</sequence>
<evidence type="ECO:0000256" key="4">
    <source>
        <dbReference type="ARBA" id="ARBA00022468"/>
    </source>
</evidence>
<organism evidence="8 9">
    <name type="scientific">Auxenochlorella protothecoides</name>
    <name type="common">Green microalga</name>
    <name type="synonym">Chlorella protothecoides</name>
    <dbReference type="NCBI Taxonomy" id="3075"/>
    <lineage>
        <taxon>Eukaryota</taxon>
        <taxon>Viridiplantae</taxon>
        <taxon>Chlorophyta</taxon>
        <taxon>core chlorophytes</taxon>
        <taxon>Trebouxiophyceae</taxon>
        <taxon>Chlorellales</taxon>
        <taxon>Chlorellaceae</taxon>
        <taxon>Auxenochlorella</taxon>
    </lineage>
</organism>
<evidence type="ECO:0000256" key="2">
    <source>
        <dbReference type="ARBA" id="ARBA00008856"/>
    </source>
</evidence>
<feature type="region of interest" description="Disordered" evidence="6">
    <location>
        <begin position="435"/>
        <end position="502"/>
    </location>
</feature>